<organism evidence="2 3">
    <name type="scientific">Rhodococcus maanshanensis</name>
    <dbReference type="NCBI Taxonomy" id="183556"/>
    <lineage>
        <taxon>Bacteria</taxon>
        <taxon>Bacillati</taxon>
        <taxon>Actinomycetota</taxon>
        <taxon>Actinomycetes</taxon>
        <taxon>Mycobacteriales</taxon>
        <taxon>Nocardiaceae</taxon>
        <taxon>Rhodococcus</taxon>
    </lineage>
</organism>
<dbReference type="EMBL" id="FOAW01000003">
    <property type="protein sequence ID" value="SEK73369.1"/>
    <property type="molecule type" value="Genomic_DNA"/>
</dbReference>
<protein>
    <recommendedName>
        <fullName evidence="1">AAA+ ATPase domain-containing protein</fullName>
    </recommendedName>
</protein>
<evidence type="ECO:0000313" key="2">
    <source>
        <dbReference type="EMBL" id="SEK73369.1"/>
    </source>
</evidence>
<dbReference type="Gene3D" id="3.40.50.300">
    <property type="entry name" value="P-loop containing nucleotide triphosphate hydrolases"/>
    <property type="match status" value="2"/>
</dbReference>
<dbReference type="InterPro" id="IPR008571">
    <property type="entry name" value="HerA-like"/>
</dbReference>
<keyword evidence="3" id="KW-1185">Reference proteome</keyword>
<dbReference type="InterPro" id="IPR002789">
    <property type="entry name" value="HerA_central"/>
</dbReference>
<dbReference type="SUPFAM" id="SSF52540">
    <property type="entry name" value="P-loop containing nucleoside triphosphate hydrolases"/>
    <property type="match status" value="1"/>
</dbReference>
<dbReference type="CDD" id="cd01127">
    <property type="entry name" value="TrwB_TraG_TraD_VirD4"/>
    <property type="match status" value="1"/>
</dbReference>
<dbReference type="InterPro" id="IPR027417">
    <property type="entry name" value="P-loop_NTPase"/>
</dbReference>
<dbReference type="AlphaFoldDB" id="A0A1H7JFI8"/>
<sequence>MEPTLDALQDHRHELYERFAVAQVAVSADGREVSFMGPIEIGVEVGGFAVIEFEGARRVAVQVREVRMVEREGPQLDFTVRDQMAEIGVVAASVRPLMRSLGGSATTLGEFDGDFFLERRAVEPFGERPIRPATEDEVALIAEGLTGTAAAIEIGVLRQAPSVPATLRSTGFARHTFMCGQSGSGKTYTTGGLLERLLGSTELPIVVLDPNSDHVFLGSCDPEDSSPAAERHREVASGVHVARARGNGAEHTLCLDFSDLDLDIQALLLRMDPIRDLDDFRALRQVTATLTVPYSVDDLEAAAAAHHDTERLAARIGNLRIGEWDLWRREGERSAVEYDVSRARCVIVDVGSLSRPDERTAVALAILGRRWAGRRDREPVLLVIDEAHNVLPATTEDPLLAATAELGALIAGEGRKFGLHLFVATQRPGKVHPNVVSQCDNLVLMRMNGAADIEDLSTLFSHVPAPMLHRATGFGLGQALFAGPIAPVPLLAQVGTRVSPEGGGDVPTTWAG</sequence>
<name>A0A1H7JFI8_9NOCA</name>
<accession>A0A1H7JFI8</accession>
<feature type="domain" description="AAA+ ATPase" evidence="1">
    <location>
        <begin position="172"/>
        <end position="427"/>
    </location>
</feature>
<dbReference type="InterPro" id="IPR003593">
    <property type="entry name" value="AAA+_ATPase"/>
</dbReference>
<dbReference type="SMART" id="SM00382">
    <property type="entry name" value="AAA"/>
    <property type="match status" value="1"/>
</dbReference>
<gene>
    <name evidence="2" type="ORF">SAMN05444583_103166</name>
</gene>
<evidence type="ECO:0000313" key="3">
    <source>
        <dbReference type="Proteomes" id="UP000198677"/>
    </source>
</evidence>
<dbReference type="Proteomes" id="UP000198677">
    <property type="component" value="Unassembled WGS sequence"/>
</dbReference>
<dbReference type="PANTHER" id="PTHR42957">
    <property type="entry name" value="HELICASE MJ1565-RELATED"/>
    <property type="match status" value="1"/>
</dbReference>
<dbReference type="OrthoDB" id="9806951at2"/>
<dbReference type="Pfam" id="PF01935">
    <property type="entry name" value="DUF87"/>
    <property type="match status" value="1"/>
</dbReference>
<dbReference type="RefSeq" id="WP_092667747.1">
    <property type="nucleotide sequence ID" value="NZ_FOAW01000003.1"/>
</dbReference>
<reference evidence="3" key="1">
    <citation type="submission" date="2016-10" db="EMBL/GenBank/DDBJ databases">
        <authorList>
            <person name="Varghese N."/>
            <person name="Submissions S."/>
        </authorList>
    </citation>
    <scope>NUCLEOTIDE SEQUENCE [LARGE SCALE GENOMIC DNA]</scope>
    <source>
        <strain evidence="3">DSM 44675</strain>
    </source>
</reference>
<dbReference type="PANTHER" id="PTHR42957:SF1">
    <property type="entry name" value="HELICASE MJ1565-RELATED"/>
    <property type="match status" value="1"/>
</dbReference>
<evidence type="ECO:0000259" key="1">
    <source>
        <dbReference type="SMART" id="SM00382"/>
    </source>
</evidence>
<proteinExistence type="predicted"/>